<dbReference type="Proteomes" id="UP000054007">
    <property type="component" value="Unassembled WGS sequence"/>
</dbReference>
<dbReference type="SUPFAM" id="SSF141130">
    <property type="entry name" value="Acetamidase/Formamidase-like"/>
    <property type="match status" value="1"/>
</dbReference>
<organism evidence="1 2">
    <name type="scientific">Cylindrobasidium torrendii FP15055 ss-10</name>
    <dbReference type="NCBI Taxonomy" id="1314674"/>
    <lineage>
        <taxon>Eukaryota</taxon>
        <taxon>Fungi</taxon>
        <taxon>Dikarya</taxon>
        <taxon>Basidiomycota</taxon>
        <taxon>Agaricomycotina</taxon>
        <taxon>Agaricomycetes</taxon>
        <taxon>Agaricomycetidae</taxon>
        <taxon>Agaricales</taxon>
        <taxon>Marasmiineae</taxon>
        <taxon>Physalacriaceae</taxon>
        <taxon>Cylindrobasidium</taxon>
    </lineage>
</organism>
<protein>
    <submittedName>
        <fullName evidence="1">Acetamidase/Formamidase</fullName>
    </submittedName>
</protein>
<accession>A0A0D7B1Y1</accession>
<dbReference type="Pfam" id="PF03069">
    <property type="entry name" value="FmdA_AmdA"/>
    <property type="match status" value="1"/>
</dbReference>
<evidence type="ECO:0000313" key="1">
    <source>
        <dbReference type="EMBL" id="KIY64185.1"/>
    </source>
</evidence>
<dbReference type="OrthoDB" id="9975579at2759"/>
<dbReference type="AlphaFoldDB" id="A0A0D7B1Y1"/>
<reference evidence="1 2" key="1">
    <citation type="journal article" date="2015" name="Fungal Genet. Biol.">
        <title>Evolution of novel wood decay mechanisms in Agaricales revealed by the genome sequences of Fistulina hepatica and Cylindrobasidium torrendii.</title>
        <authorList>
            <person name="Floudas D."/>
            <person name="Held B.W."/>
            <person name="Riley R."/>
            <person name="Nagy L.G."/>
            <person name="Koehler G."/>
            <person name="Ransdell A.S."/>
            <person name="Younus H."/>
            <person name="Chow J."/>
            <person name="Chiniquy J."/>
            <person name="Lipzen A."/>
            <person name="Tritt A."/>
            <person name="Sun H."/>
            <person name="Haridas S."/>
            <person name="LaButti K."/>
            <person name="Ohm R.A."/>
            <person name="Kues U."/>
            <person name="Blanchette R.A."/>
            <person name="Grigoriev I.V."/>
            <person name="Minto R.E."/>
            <person name="Hibbett D.S."/>
        </authorList>
    </citation>
    <scope>NUCLEOTIDE SEQUENCE [LARGE SCALE GENOMIC DNA]</scope>
    <source>
        <strain evidence="1 2">FP15055 ss-10</strain>
    </source>
</reference>
<dbReference type="Gene3D" id="2.60.120.580">
    <property type="entry name" value="Acetamidase/Formamidase-like domains"/>
    <property type="match status" value="1"/>
</dbReference>
<dbReference type="GO" id="GO:0016811">
    <property type="term" value="F:hydrolase activity, acting on carbon-nitrogen (but not peptide) bonds, in linear amides"/>
    <property type="evidence" value="ECO:0007669"/>
    <property type="project" value="InterPro"/>
</dbReference>
<keyword evidence="2" id="KW-1185">Reference proteome</keyword>
<evidence type="ECO:0000313" key="2">
    <source>
        <dbReference type="Proteomes" id="UP000054007"/>
    </source>
</evidence>
<dbReference type="EMBL" id="KN880649">
    <property type="protein sequence ID" value="KIY64185.1"/>
    <property type="molecule type" value="Genomic_DNA"/>
</dbReference>
<name>A0A0D7B1Y1_9AGAR</name>
<dbReference type="PANTHER" id="PTHR31891">
    <property type="entry name" value="FORMAMIDASE C869.04-RELATED"/>
    <property type="match status" value="1"/>
</dbReference>
<dbReference type="STRING" id="1314674.A0A0D7B1Y1"/>
<proteinExistence type="predicted"/>
<gene>
    <name evidence="1" type="ORF">CYLTODRAFT_457423</name>
</gene>
<dbReference type="InterPro" id="IPR004304">
    <property type="entry name" value="FmdA_AmdA"/>
</dbReference>
<sequence length="421" mass="45176">MVPTLVKIDFGKPASAQKGIHNRFHPDIPVVASIEPGQIVKVECIDYSGGQVGNNDCADDILDLDHSTDHALSGPFNIVGAEPGDTLAVEVLDVQPSTEQPWGYSYIAPGVGSIDDPNDQDADKRAAKSIWDFHGSSTSSRHIPGVEFQSRAHPGVLATAPSAELLAAWTKRECELVNNCPHTFVAPLPEAVGAFVNQDDLPEELRQRIYREGARTGPSRETAGNIDVGSLVAGSTMYLPVFVPGAKLSVGDLHFSEADGEPTAAIEMAGILTMTVSVIKRGVKELGFTSPVYMTSPREVIYRKQLTFTGICVSPNGVQHFSDATLAYQNACWSAMRYLMKFGYSWEQVYMLMATAPLESRVIATANKPNTVVSLGLPVEIFKFDIMPGNGPIVARDLRKPAALSPARLAAFLAGSSANGH</sequence>
<dbReference type="PANTHER" id="PTHR31891:SF1">
    <property type="entry name" value="FORMAMIDASE C869.04-RELATED"/>
    <property type="match status" value="1"/>
</dbReference>